<feature type="transmembrane region" description="Helical" evidence="4">
    <location>
        <begin position="400"/>
        <end position="423"/>
    </location>
</feature>
<feature type="region of interest" description="Disordered" evidence="3">
    <location>
        <begin position="32"/>
        <end position="55"/>
    </location>
</feature>
<dbReference type="Gene3D" id="3.40.605.10">
    <property type="entry name" value="Aldehyde Dehydrogenase, Chain A, domain 1"/>
    <property type="match status" value="1"/>
</dbReference>
<keyword evidence="4" id="KW-1133">Transmembrane helix</keyword>
<reference evidence="6 7" key="1">
    <citation type="submission" date="2022-01" db="EMBL/GenBank/DDBJ databases">
        <title>A chromosomal length assembly of Cordylochernes scorpioides.</title>
        <authorList>
            <person name="Zeh D."/>
            <person name="Zeh J."/>
        </authorList>
    </citation>
    <scope>NUCLEOTIDE SEQUENCE [LARGE SCALE GENOMIC DNA]</scope>
    <source>
        <strain evidence="6">IN4F17</strain>
        <tissue evidence="6">Whole Body</tissue>
    </source>
</reference>
<keyword evidence="4" id="KW-0472">Membrane</keyword>
<evidence type="ECO:0000256" key="1">
    <source>
        <dbReference type="ARBA" id="ARBA00009986"/>
    </source>
</evidence>
<dbReference type="PROSITE" id="PS00070">
    <property type="entry name" value="ALDEHYDE_DEHYDR_CYS"/>
    <property type="match status" value="1"/>
</dbReference>
<dbReference type="Gene3D" id="3.40.309.10">
    <property type="entry name" value="Aldehyde Dehydrogenase, Chain A, domain 2"/>
    <property type="match status" value="1"/>
</dbReference>
<dbReference type="InterPro" id="IPR016163">
    <property type="entry name" value="Ald_DH_C"/>
</dbReference>
<keyword evidence="7" id="KW-1185">Reference proteome</keyword>
<dbReference type="InterPro" id="IPR016160">
    <property type="entry name" value="Ald_DH_CS_CYS"/>
</dbReference>
<dbReference type="Pfam" id="PF00171">
    <property type="entry name" value="Aldedh"/>
    <property type="match status" value="1"/>
</dbReference>
<dbReference type="SUPFAM" id="SSF53720">
    <property type="entry name" value="ALDH-like"/>
    <property type="match status" value="1"/>
</dbReference>
<dbReference type="InterPro" id="IPR016162">
    <property type="entry name" value="Ald_DH_N"/>
</dbReference>
<keyword evidence="4" id="KW-0812">Transmembrane</keyword>
<evidence type="ECO:0000256" key="4">
    <source>
        <dbReference type="SAM" id="Phobius"/>
    </source>
</evidence>
<keyword evidence="2" id="KW-0560">Oxidoreductase</keyword>
<dbReference type="InterPro" id="IPR015590">
    <property type="entry name" value="Aldehyde_DH_dom"/>
</dbReference>
<sequence>MAGGLWNLDGPLVFEFLSAALSSSAAGTLRTGLFHPGPEQPGGAYSHPTEPASRRRLQVPGDSIASSSLKNLPQPTCQLIETIVPQYLDEECYQVYTGGIEETTLLLKQKFDYIFYTGSSQVGKIIAKAASEHLTPCTLELGGKCPVYIDETANLKLASRRIWAGKLVNMGQTCVAPDYIICPFSLRSNLIITFETTLKEFFLGFPQSSPDLARIVNAKHFKRLQRLMASGKAVIGATPATVTSTPTVLTNVHSDDIVMQEEIFGPILPILTVFDEDEAINFINSQPKPLALYIFSRSTSVINKFVSTTSSGSVCINDTVMQMALYDLPFGGVGASGYGRYHGMSSFKTFSNQKSVLDRSSNFIVETISKNRYPPYSSFKLRILQLLLKRYRIPTLSRRFIIACSFTLGALAGALVQVCFRLIKL</sequence>
<accession>A0ABY6K870</accession>
<evidence type="ECO:0000256" key="3">
    <source>
        <dbReference type="SAM" id="MobiDB-lite"/>
    </source>
</evidence>
<evidence type="ECO:0000259" key="5">
    <source>
        <dbReference type="Pfam" id="PF00171"/>
    </source>
</evidence>
<comment type="similarity">
    <text evidence="1">Belongs to the aldehyde dehydrogenase family.</text>
</comment>
<name>A0ABY6K870_9ARAC</name>
<dbReference type="PANTHER" id="PTHR43570:SF16">
    <property type="entry name" value="ALDEHYDE DEHYDROGENASE TYPE III, ISOFORM Q"/>
    <property type="match status" value="1"/>
</dbReference>
<dbReference type="InterPro" id="IPR016161">
    <property type="entry name" value="Ald_DH/histidinol_DH"/>
</dbReference>
<dbReference type="Proteomes" id="UP001235939">
    <property type="component" value="Chromosome 02"/>
</dbReference>
<dbReference type="InterPro" id="IPR012394">
    <property type="entry name" value="Aldehyde_DH_NAD(P)"/>
</dbReference>
<dbReference type="PANTHER" id="PTHR43570">
    <property type="entry name" value="ALDEHYDE DEHYDROGENASE"/>
    <property type="match status" value="1"/>
</dbReference>
<evidence type="ECO:0000313" key="7">
    <source>
        <dbReference type="Proteomes" id="UP001235939"/>
    </source>
</evidence>
<evidence type="ECO:0000313" key="6">
    <source>
        <dbReference type="EMBL" id="UYV63905.1"/>
    </source>
</evidence>
<organism evidence="6 7">
    <name type="scientific">Cordylochernes scorpioides</name>
    <dbReference type="NCBI Taxonomy" id="51811"/>
    <lineage>
        <taxon>Eukaryota</taxon>
        <taxon>Metazoa</taxon>
        <taxon>Ecdysozoa</taxon>
        <taxon>Arthropoda</taxon>
        <taxon>Chelicerata</taxon>
        <taxon>Arachnida</taxon>
        <taxon>Pseudoscorpiones</taxon>
        <taxon>Cheliferoidea</taxon>
        <taxon>Chernetidae</taxon>
        <taxon>Cordylochernes</taxon>
    </lineage>
</organism>
<gene>
    <name evidence="6" type="ORF">LAZ67_2005927</name>
</gene>
<proteinExistence type="inferred from homology"/>
<evidence type="ECO:0000256" key="2">
    <source>
        <dbReference type="ARBA" id="ARBA00023002"/>
    </source>
</evidence>
<feature type="domain" description="Aldehyde dehydrogenase" evidence="5">
    <location>
        <begin position="88"/>
        <end position="356"/>
    </location>
</feature>
<protein>
    <submittedName>
        <fullName evidence="6">ALDH3A2</fullName>
    </submittedName>
</protein>
<dbReference type="EMBL" id="CP092864">
    <property type="protein sequence ID" value="UYV63905.1"/>
    <property type="molecule type" value="Genomic_DNA"/>
</dbReference>